<dbReference type="Proteomes" id="UP000292627">
    <property type="component" value="Unassembled WGS sequence"/>
</dbReference>
<reference evidence="3 4" key="1">
    <citation type="submission" date="2019-02" db="EMBL/GenBank/DDBJ databases">
        <title>WGS of Pseudoxanthomonas species novum from clinical isolates.</title>
        <authorList>
            <person name="Bernier A.-M."/>
            <person name="Bernard K."/>
            <person name="Vachon A."/>
        </authorList>
    </citation>
    <scope>NUCLEOTIDE SEQUENCE [LARGE SCALE GENOMIC DNA]</scope>
    <source>
        <strain evidence="3 4">NML171200</strain>
    </source>
</reference>
<sequence length="170" mass="17310">MKIKQWFGCGLVVVAAALMAPGAWAQTANIFDIDYVQGHLVAGKTTKAQVLESFGEPTSKKAKLSSSGGASETYVYVKGAAKKPAASAGSGFGKMVGSLRGVLGDVSDLTGKNVGGEVASNSYRAQRSANAADRLSARAGTDADASAESDGASRLTIQLQGGVVTSFDME</sequence>
<proteinExistence type="predicted"/>
<dbReference type="RefSeq" id="WP_130549749.1">
    <property type="nucleotide sequence ID" value="NZ_SHMC01000001.1"/>
</dbReference>
<keyword evidence="2" id="KW-0732">Signal</keyword>
<dbReference type="EMBL" id="SHMC01000001">
    <property type="protein sequence ID" value="TAA28168.1"/>
    <property type="molecule type" value="Genomic_DNA"/>
</dbReference>
<feature type="chain" id="PRO_5020922674" evidence="2">
    <location>
        <begin position="26"/>
        <end position="170"/>
    </location>
</feature>
<protein>
    <submittedName>
        <fullName evidence="3">Uncharacterized protein</fullName>
    </submittedName>
</protein>
<feature type="signal peptide" evidence="2">
    <location>
        <begin position="1"/>
        <end position="25"/>
    </location>
</feature>
<dbReference type="AlphaFoldDB" id="A0A4Q8LGI0"/>
<evidence type="ECO:0000313" key="3">
    <source>
        <dbReference type="EMBL" id="TAA28168.1"/>
    </source>
</evidence>
<evidence type="ECO:0000256" key="1">
    <source>
        <dbReference type="SAM" id="MobiDB-lite"/>
    </source>
</evidence>
<gene>
    <name evidence="3" type="ORF">EA660_00780</name>
</gene>
<feature type="region of interest" description="Disordered" evidence="1">
    <location>
        <begin position="123"/>
        <end position="152"/>
    </location>
</feature>
<evidence type="ECO:0000313" key="4">
    <source>
        <dbReference type="Proteomes" id="UP000292627"/>
    </source>
</evidence>
<dbReference type="OrthoDB" id="5988468at2"/>
<evidence type="ECO:0000256" key="2">
    <source>
        <dbReference type="SAM" id="SignalP"/>
    </source>
</evidence>
<feature type="compositionally biased region" description="Low complexity" evidence="1">
    <location>
        <begin position="139"/>
        <end position="152"/>
    </location>
</feature>
<comment type="caution">
    <text evidence="3">The sequence shown here is derived from an EMBL/GenBank/DDBJ whole genome shotgun (WGS) entry which is preliminary data.</text>
</comment>
<organism evidence="3 4">
    <name type="scientific">Pseudoxanthomonas winnipegensis</name>
    <dbReference type="NCBI Taxonomy" id="2480810"/>
    <lineage>
        <taxon>Bacteria</taxon>
        <taxon>Pseudomonadati</taxon>
        <taxon>Pseudomonadota</taxon>
        <taxon>Gammaproteobacteria</taxon>
        <taxon>Lysobacterales</taxon>
        <taxon>Lysobacteraceae</taxon>
        <taxon>Pseudoxanthomonas</taxon>
    </lineage>
</organism>
<accession>A0A4Q8LGI0</accession>
<name>A0A4Q8LGI0_9GAMM</name>